<keyword evidence="9" id="KW-1185">Reference proteome</keyword>
<feature type="compositionally biased region" description="Polar residues" evidence="6">
    <location>
        <begin position="19"/>
        <end position="32"/>
    </location>
</feature>
<evidence type="ECO:0000313" key="9">
    <source>
        <dbReference type="Proteomes" id="UP001358417"/>
    </source>
</evidence>
<accession>A0AAV9N9M1</accession>
<dbReference type="PANTHER" id="PTHR47171:SF1">
    <property type="entry name" value="ZN(II)2CYS6 TRANSCRIPTION FACTOR (EUROFUNG)"/>
    <property type="match status" value="1"/>
</dbReference>
<reference evidence="8 9" key="1">
    <citation type="submission" date="2023-08" db="EMBL/GenBank/DDBJ databases">
        <title>Black Yeasts Isolated from many extreme environments.</title>
        <authorList>
            <person name="Coleine C."/>
            <person name="Stajich J.E."/>
            <person name="Selbmann L."/>
        </authorList>
    </citation>
    <scope>NUCLEOTIDE SEQUENCE [LARGE SCALE GENOMIC DNA]</scope>
    <source>
        <strain evidence="8 9">CCFEE 5792</strain>
    </source>
</reference>
<feature type="region of interest" description="Disordered" evidence="6">
    <location>
        <begin position="547"/>
        <end position="584"/>
    </location>
</feature>
<dbReference type="CDD" id="cd12148">
    <property type="entry name" value="fungal_TF_MHR"/>
    <property type="match status" value="1"/>
</dbReference>
<gene>
    <name evidence="8" type="ORF">LTR84_002535</name>
</gene>
<dbReference type="EMBL" id="JAVRRD010000013">
    <property type="protein sequence ID" value="KAK5052670.1"/>
    <property type="molecule type" value="Genomic_DNA"/>
</dbReference>
<feature type="region of interest" description="Disordered" evidence="6">
    <location>
        <begin position="1"/>
        <end position="35"/>
    </location>
</feature>
<keyword evidence="2" id="KW-0805">Transcription regulation</keyword>
<dbReference type="AlphaFoldDB" id="A0AAV9N9M1"/>
<dbReference type="GO" id="GO:0003677">
    <property type="term" value="F:DNA binding"/>
    <property type="evidence" value="ECO:0007669"/>
    <property type="project" value="UniProtKB-KW"/>
</dbReference>
<protein>
    <recommendedName>
        <fullName evidence="7">Xylanolytic transcriptional activator regulatory domain-containing protein</fullName>
    </recommendedName>
</protein>
<feature type="domain" description="Xylanolytic transcriptional activator regulatory" evidence="7">
    <location>
        <begin position="262"/>
        <end position="334"/>
    </location>
</feature>
<dbReference type="Proteomes" id="UP001358417">
    <property type="component" value="Unassembled WGS sequence"/>
</dbReference>
<evidence type="ECO:0000256" key="6">
    <source>
        <dbReference type="SAM" id="MobiDB-lite"/>
    </source>
</evidence>
<dbReference type="InterPro" id="IPR007219">
    <property type="entry name" value="XnlR_reg_dom"/>
</dbReference>
<proteinExistence type="predicted"/>
<evidence type="ECO:0000256" key="1">
    <source>
        <dbReference type="ARBA" id="ARBA00022833"/>
    </source>
</evidence>
<keyword evidence="3" id="KW-0238">DNA-binding</keyword>
<evidence type="ECO:0000256" key="5">
    <source>
        <dbReference type="ARBA" id="ARBA00023242"/>
    </source>
</evidence>
<evidence type="ECO:0000259" key="7">
    <source>
        <dbReference type="SMART" id="SM00906"/>
    </source>
</evidence>
<evidence type="ECO:0000256" key="3">
    <source>
        <dbReference type="ARBA" id="ARBA00023125"/>
    </source>
</evidence>
<evidence type="ECO:0000313" key="8">
    <source>
        <dbReference type="EMBL" id="KAK5052670.1"/>
    </source>
</evidence>
<dbReference type="Pfam" id="PF04082">
    <property type="entry name" value="Fungal_trans"/>
    <property type="match status" value="1"/>
</dbReference>
<dbReference type="SMART" id="SM00906">
    <property type="entry name" value="Fungal_trans"/>
    <property type="match status" value="1"/>
</dbReference>
<dbReference type="GeneID" id="89970743"/>
<keyword evidence="5" id="KW-0539">Nucleus</keyword>
<dbReference type="PANTHER" id="PTHR47171">
    <property type="entry name" value="FARA-RELATED"/>
    <property type="match status" value="1"/>
</dbReference>
<dbReference type="GO" id="GO:0008270">
    <property type="term" value="F:zinc ion binding"/>
    <property type="evidence" value="ECO:0007669"/>
    <property type="project" value="InterPro"/>
</dbReference>
<evidence type="ECO:0000256" key="4">
    <source>
        <dbReference type="ARBA" id="ARBA00023163"/>
    </source>
</evidence>
<organism evidence="8 9">
    <name type="scientific">Exophiala bonariae</name>
    <dbReference type="NCBI Taxonomy" id="1690606"/>
    <lineage>
        <taxon>Eukaryota</taxon>
        <taxon>Fungi</taxon>
        <taxon>Dikarya</taxon>
        <taxon>Ascomycota</taxon>
        <taxon>Pezizomycotina</taxon>
        <taxon>Eurotiomycetes</taxon>
        <taxon>Chaetothyriomycetidae</taxon>
        <taxon>Chaetothyriales</taxon>
        <taxon>Herpotrichiellaceae</taxon>
        <taxon>Exophiala</taxon>
    </lineage>
</organism>
<evidence type="ECO:0000256" key="2">
    <source>
        <dbReference type="ARBA" id="ARBA00023015"/>
    </source>
</evidence>
<keyword evidence="1" id="KW-0862">Zinc</keyword>
<comment type="caution">
    <text evidence="8">The sequence shown here is derived from an EMBL/GenBank/DDBJ whole genome shotgun (WGS) entry which is preliminary data.</text>
</comment>
<dbReference type="RefSeq" id="XP_064706370.1">
    <property type="nucleotide sequence ID" value="XM_064846145.1"/>
</dbReference>
<keyword evidence="4" id="KW-0804">Transcription</keyword>
<dbReference type="GO" id="GO:0006351">
    <property type="term" value="P:DNA-templated transcription"/>
    <property type="evidence" value="ECO:0007669"/>
    <property type="project" value="InterPro"/>
</dbReference>
<name>A0AAV9N9M1_9EURO</name>
<dbReference type="InterPro" id="IPR052073">
    <property type="entry name" value="Amide_Lactam_Regulators"/>
</dbReference>
<sequence>MLPLGVQPSPSRRPLDHLPNSTQTNDGRSWSSKRPDVGVFTSQLRAESHTFSKEGSENLYARLSEQTVPLPEARSVPGGQSLYLGESWLLTYVVQKVINADIVSNPSSTTTLQVPLPATVSDKPDNLGYDTRLDSEEIEILDIRGAFVLPDRPVSDKLIKTFFECVYPAFPIFDRTQFAQLYESNQLPHIVLHAIYAVSSTMCSDDVIAETGLESRNAARKTFLKRAKALHDADYETNKVTLVQAAFLLSFLWSGSTDEKDMFYWLSIAIGNAQGKGMHRTTQNSTLTLRDRRLWKRIWWSLYVRDRHCSANIGRPMRIRDDDNDVEPLDESDFEDDIVQCRSITSIYGNSNKVHVLYTIAMSRLSVIFGAITLAKFSTKKSSHGLSQKELSDQLSEWHQQLPPALKDGDGDEDGGFWPKMLELNYNQQLILLHRPENSKIIVDKNLLKSPAFTATKKISAIIDDFLALGLLRKSQLQICPSLFSALTMYVLMARSPDHMQRKLAEHKARLLLLACSEIAKTWPACSWIMMLFETIFRNLEKRSGAQLPQVGRGGGSQWEAPMQDGTAPRAPQDSHRESQHEQISLCSFQGQNAQTPQPNVFYTDMLSDIPLHDQFVNIPEFFDQDLLNGLPQDFGLAHDVFPYLMES</sequence>